<dbReference type="InterPro" id="IPR000504">
    <property type="entry name" value="RRM_dom"/>
</dbReference>
<dbReference type="PANTHER" id="PTHR24203">
    <property type="entry name" value="ANKYRIN REPEAT FAMILY PROTEIN"/>
    <property type="match status" value="1"/>
</dbReference>
<dbReference type="Pfam" id="PF12796">
    <property type="entry name" value="Ank_2"/>
    <property type="match status" value="1"/>
</dbReference>
<evidence type="ECO:0000256" key="5">
    <source>
        <dbReference type="ARBA" id="ARBA00023043"/>
    </source>
</evidence>
<dbReference type="GO" id="GO:0003723">
    <property type="term" value="F:RNA binding"/>
    <property type="evidence" value="ECO:0007669"/>
    <property type="project" value="UniProtKB-UniRule"/>
</dbReference>
<dbReference type="GO" id="GO:0008270">
    <property type="term" value="F:zinc ion binding"/>
    <property type="evidence" value="ECO:0007669"/>
    <property type="project" value="UniProtKB-KW"/>
</dbReference>
<dbReference type="GO" id="GO:0010468">
    <property type="term" value="P:regulation of gene expression"/>
    <property type="evidence" value="ECO:0007669"/>
    <property type="project" value="UniProtKB-ARBA"/>
</dbReference>
<sequence>MGKPETLFHEDELHKLNSKETAPTSGLETRLTEMVWLDDSSGFSSLMKLNFDNEGLDASTSTRLLQLACKLDSVRCAKVLIEGQTGPFVCINEMDGLGRSPLHNAAEMLSTKCIDLLLQKHARTDLRSKDGDALLALEIALASKRKDINWSLNESVEQLLASLLEMDLSAIKSLALETRELTEVSYMMAMEGRVVELATLLLVGRDKVTAPASATVHVKGILSPKKSLNMYDLVLEESLELFGMIKSRKPGASFKSVCMLYWKRKALLSQIELLHLFGVPSMISSTEKKVLPPLIRATQAGDLPLVEVLIKVNVDVNEIDGDGNSSLHWCLKGNSRFQNLRILCCLLKHGIKAHLQNNFGLTPVHLASARGNCKALQILLLHDPDCVDIPSLNKETPLFLAVKANAADCVKLLLQLGANQDALNLRRQRPIDLAQSDDMRILLTGYTATFSRNNLMMEDNPIHTLEEENFPGLKAGIAKLYNIPECKKMDSKMGICRFFHSPTGCGRGNKCYYLHGEEVQRLDKSCFWDLTRLDKDDLHRKIFVGGLHHSVDSDYLKKIFEEKFGPVEDAVVIGTQTGIHMLSRGFGFLTFKQEDSRAMALNAHFITISGKRVEIKSAMPSKKLVQENPNRTTSSNFPPWVLKFMRWFPSYLNKVSRRLGEGEWYPLSSLKGDFRATCGMELDYESLGFSKLSDFLRSFPGICSMHVVPTSNGAATHMVLLPFHSRPFFNRINPQQFKLESELHVDEEAPNPLKWERMSDLLHCNPRRRGDGFLEYTLQKTVAAISEQPGLVAEKATWDEAQQPFSYFAHQWDNGLLVQGYCIICKSSSCAFVIYPCFHNVCHSCVEDLSGSCACRSPIDGIQLLESVEYVDDFPPLGPICNPHT</sequence>
<evidence type="ECO:0000256" key="8">
    <source>
        <dbReference type="PROSITE-ProRule" id="PRU00723"/>
    </source>
</evidence>
<dbReference type="SUPFAM" id="SSF48403">
    <property type="entry name" value="Ankyrin repeat"/>
    <property type="match status" value="1"/>
</dbReference>
<dbReference type="Gene3D" id="3.30.70.330">
    <property type="match status" value="1"/>
</dbReference>
<feature type="repeat" description="ANK" evidence="6">
    <location>
        <begin position="97"/>
        <end position="129"/>
    </location>
</feature>
<evidence type="ECO:0000256" key="2">
    <source>
        <dbReference type="ARBA" id="ARBA00022737"/>
    </source>
</evidence>
<evidence type="ECO:0000259" key="9">
    <source>
        <dbReference type="PROSITE" id="PS50102"/>
    </source>
</evidence>
<dbReference type="Pfam" id="PF00076">
    <property type="entry name" value="RRM_1"/>
    <property type="match status" value="1"/>
</dbReference>
<dbReference type="InterPro" id="IPR002110">
    <property type="entry name" value="Ankyrin_rpt"/>
</dbReference>
<protein>
    <submittedName>
        <fullName evidence="12">Ankyrin repeat domain-containing protein EMB506, chloroplastic</fullName>
    </submittedName>
</protein>
<reference evidence="12 13" key="1">
    <citation type="journal article" date="2017" name="Nature">
        <title>The Apostasia genome and the evolution of orchids.</title>
        <authorList>
            <person name="Zhang G.Q."/>
            <person name="Liu K.W."/>
            <person name="Li Z."/>
            <person name="Lohaus R."/>
            <person name="Hsiao Y.Y."/>
            <person name="Niu S.C."/>
            <person name="Wang J.Y."/>
            <person name="Lin Y.C."/>
            <person name="Xu Q."/>
            <person name="Chen L.J."/>
            <person name="Yoshida K."/>
            <person name="Fujiwara S."/>
            <person name="Wang Z.W."/>
            <person name="Zhang Y.Q."/>
            <person name="Mitsuda N."/>
            <person name="Wang M."/>
            <person name="Liu G.H."/>
            <person name="Pecoraro L."/>
            <person name="Huang H.X."/>
            <person name="Xiao X.J."/>
            <person name="Lin M."/>
            <person name="Wu X.Y."/>
            <person name="Wu W.L."/>
            <person name="Chen Y.Y."/>
            <person name="Chang S.B."/>
            <person name="Sakamoto S."/>
            <person name="Ohme-Takagi M."/>
            <person name="Yagi M."/>
            <person name="Zeng S.J."/>
            <person name="Shen C.Y."/>
            <person name="Yeh C.M."/>
            <person name="Luo Y.B."/>
            <person name="Tsai W.C."/>
            <person name="Van de Peer Y."/>
            <person name="Liu Z.J."/>
        </authorList>
    </citation>
    <scope>NUCLEOTIDE SEQUENCE [LARGE SCALE GENOMIC DNA]</scope>
    <source>
        <strain evidence="13">cv. Shenzhen</strain>
        <tissue evidence="12">Stem</tissue>
    </source>
</reference>
<evidence type="ECO:0000313" key="12">
    <source>
        <dbReference type="EMBL" id="PKA51963.1"/>
    </source>
</evidence>
<dbReference type="InterPro" id="IPR041966">
    <property type="entry name" value="LOTUS-like"/>
</dbReference>
<dbReference type="InterPro" id="IPR013083">
    <property type="entry name" value="Znf_RING/FYVE/PHD"/>
</dbReference>
<dbReference type="PROSITE" id="PS51644">
    <property type="entry name" value="HTH_OST"/>
    <property type="match status" value="1"/>
</dbReference>
<dbReference type="SMART" id="SM00360">
    <property type="entry name" value="RRM"/>
    <property type="match status" value="1"/>
</dbReference>
<feature type="zinc finger region" description="C3H1-type" evidence="8">
    <location>
        <begin position="490"/>
        <end position="518"/>
    </location>
</feature>
<keyword evidence="3 8" id="KW-0863">Zinc-finger</keyword>
<dbReference type="Gene3D" id="1.25.40.20">
    <property type="entry name" value="Ankyrin repeat-containing domain"/>
    <property type="match status" value="2"/>
</dbReference>
<evidence type="ECO:0000259" key="10">
    <source>
        <dbReference type="PROSITE" id="PS50103"/>
    </source>
</evidence>
<organism evidence="12 13">
    <name type="scientific">Apostasia shenzhenica</name>
    <dbReference type="NCBI Taxonomy" id="1088818"/>
    <lineage>
        <taxon>Eukaryota</taxon>
        <taxon>Viridiplantae</taxon>
        <taxon>Streptophyta</taxon>
        <taxon>Embryophyta</taxon>
        <taxon>Tracheophyta</taxon>
        <taxon>Spermatophyta</taxon>
        <taxon>Magnoliopsida</taxon>
        <taxon>Liliopsida</taxon>
        <taxon>Asparagales</taxon>
        <taxon>Orchidaceae</taxon>
        <taxon>Apostasioideae</taxon>
        <taxon>Apostasia</taxon>
    </lineage>
</organism>
<evidence type="ECO:0000256" key="7">
    <source>
        <dbReference type="PROSITE-ProRule" id="PRU00176"/>
    </source>
</evidence>
<dbReference type="EMBL" id="KZ452012">
    <property type="protein sequence ID" value="PKA51963.1"/>
    <property type="molecule type" value="Genomic_DNA"/>
</dbReference>
<keyword evidence="7" id="KW-0694">RNA-binding</keyword>
<keyword evidence="4 8" id="KW-0862">Zinc</keyword>
<dbReference type="Pfam" id="PF12872">
    <property type="entry name" value="OST-HTH"/>
    <property type="match status" value="1"/>
</dbReference>
<dbReference type="STRING" id="1088818.A0A2I0A8S6"/>
<feature type="domain" description="HTH OST-type" evidence="11">
    <location>
        <begin position="644"/>
        <end position="723"/>
    </location>
</feature>
<keyword evidence="13" id="KW-1185">Reference proteome</keyword>
<dbReference type="PROSITE" id="PS00518">
    <property type="entry name" value="ZF_RING_1"/>
    <property type="match status" value="1"/>
</dbReference>
<dbReference type="PROSITE" id="PS50297">
    <property type="entry name" value="ANK_REP_REGION"/>
    <property type="match status" value="1"/>
</dbReference>
<evidence type="ECO:0000256" key="4">
    <source>
        <dbReference type="ARBA" id="ARBA00022833"/>
    </source>
</evidence>
<feature type="domain" description="C3H1-type" evidence="10">
    <location>
        <begin position="490"/>
        <end position="518"/>
    </location>
</feature>
<evidence type="ECO:0000259" key="11">
    <source>
        <dbReference type="PROSITE" id="PS51644"/>
    </source>
</evidence>
<dbReference type="InterPro" id="IPR017907">
    <property type="entry name" value="Znf_RING_CS"/>
</dbReference>
<evidence type="ECO:0000313" key="13">
    <source>
        <dbReference type="Proteomes" id="UP000236161"/>
    </source>
</evidence>
<proteinExistence type="predicted"/>
<evidence type="ECO:0000256" key="3">
    <source>
        <dbReference type="ARBA" id="ARBA00022771"/>
    </source>
</evidence>
<dbReference type="PROSITE" id="PS50102">
    <property type="entry name" value="RRM"/>
    <property type="match status" value="1"/>
</dbReference>
<dbReference type="SMART" id="SM00248">
    <property type="entry name" value="ANK"/>
    <property type="match status" value="5"/>
</dbReference>
<dbReference type="AlphaFoldDB" id="A0A2I0A8S6"/>
<dbReference type="Gene3D" id="3.30.420.610">
    <property type="entry name" value="LOTUS domain-like"/>
    <property type="match status" value="1"/>
</dbReference>
<dbReference type="PROSITE" id="PS50103">
    <property type="entry name" value="ZF_C3H1"/>
    <property type="match status" value="1"/>
</dbReference>
<dbReference type="Proteomes" id="UP000236161">
    <property type="component" value="Unassembled WGS sequence"/>
</dbReference>
<keyword evidence="5 6" id="KW-0040">ANK repeat</keyword>
<keyword evidence="1 8" id="KW-0479">Metal-binding</keyword>
<dbReference type="CDD" id="cd08824">
    <property type="entry name" value="LOTUS"/>
    <property type="match status" value="1"/>
</dbReference>
<evidence type="ECO:0000256" key="1">
    <source>
        <dbReference type="ARBA" id="ARBA00022723"/>
    </source>
</evidence>
<dbReference type="InterPro" id="IPR035979">
    <property type="entry name" value="RBD_domain_sf"/>
</dbReference>
<keyword evidence="2" id="KW-0677">Repeat</keyword>
<evidence type="ECO:0000256" key="6">
    <source>
        <dbReference type="PROSITE-ProRule" id="PRU00023"/>
    </source>
</evidence>
<feature type="repeat" description="ANK" evidence="6">
    <location>
        <begin position="393"/>
        <end position="425"/>
    </location>
</feature>
<dbReference type="PANTHER" id="PTHR24203:SF86">
    <property type="entry name" value="PROTEASOME 26S SUBUNIT, NON-ATPASE 10"/>
    <property type="match status" value="1"/>
</dbReference>
<dbReference type="InterPro" id="IPR025605">
    <property type="entry name" value="OST-HTH/LOTUS_dom"/>
</dbReference>
<name>A0A2I0A8S6_9ASPA</name>
<dbReference type="Gene3D" id="3.30.40.10">
    <property type="entry name" value="Zinc/RING finger domain, C3HC4 (zinc finger)"/>
    <property type="match status" value="1"/>
</dbReference>
<feature type="domain" description="RRM" evidence="9">
    <location>
        <begin position="540"/>
        <end position="620"/>
    </location>
</feature>
<dbReference type="InterPro" id="IPR012677">
    <property type="entry name" value="Nucleotide-bd_a/b_plait_sf"/>
</dbReference>
<dbReference type="InterPro" id="IPR000571">
    <property type="entry name" value="Znf_CCCH"/>
</dbReference>
<dbReference type="InterPro" id="IPR036770">
    <property type="entry name" value="Ankyrin_rpt-contain_sf"/>
</dbReference>
<dbReference type="SUPFAM" id="SSF54928">
    <property type="entry name" value="RNA-binding domain, RBD"/>
    <property type="match status" value="1"/>
</dbReference>
<accession>A0A2I0A8S6</accession>
<dbReference type="OrthoDB" id="673776at2759"/>
<dbReference type="PROSITE" id="PS50088">
    <property type="entry name" value="ANK_REPEAT"/>
    <property type="match status" value="2"/>
</dbReference>
<gene>
    <name evidence="12" type="primary">EMB506</name>
    <name evidence="12" type="ORF">AXF42_Ash008192</name>
</gene>